<sequence length="1431" mass="165611">MERRSFIKKISIGALSAIPAIQGLSQIIGLDTKNSPFLTQLIDHAFRLTRWDNLLNLEFYFINVEYRDNCLFRRRKVIARYGQEESYMIVRLPQQHIAEESFDLGDQDNSSPPDSWVAITRISGYSYLVFKVLFPIGKNKDRIRVSERDLMCWDNYKRFKLVVKNNLQKSIFELKINNPLSRKTICENRYPFNYKLPRESPATYDYDKFPKAAGDPITALEFPWRLILSPKLPDQDRFRFKWNFSKNIKPKLKKGQSLESELWFAKLSIEDNPDYLEVLKIRKQYRKYLDKGNETKLDEIVKELELMMIGSPDFPVPENSNKPFHDNVPSKSKILPDAKSRKDLVKLYIKHKLVATAEYLTFSSLGISTYINFINSEQKTNEIDLYQWKQLISLGRDEEVEIVNLLIDKEFGHKMLHIKSSKRRTKEGMSYLDYREYIMPLEVEKNYEVLQSGGHTERSKVVLNSEGNPEIKKNNATQFNTPFRKIRFIEVKPKRICPLPKEINSPGVYDGWIQEIANTKVYYPLTFKNGTADQSKNVEPLTFEYEAEDWTNLDKNSQPKIVKLKKFIQAVPFTLVTNIKLLMPKKKDGKKEEEAKKKALKALEDVDNFFNKQEIDLQNLEVKITRETKKLTDKIHGLFQNNKEFEDAFNTYERFRSKALQWNPFLIRKKLDNLILKVDQIVFDADRTFSPDILENKIVKLMNALFNDYPLVKNNAKSIKKYFENVVKEIYDLETEIEKIQESLVGNLHLKKLFESEVNKIKDTQYLIKERFNSIHSKITKEANKELDDLFNKWMEVKAIEKELRNAIEMQQQNITYAVQDLENQTNESVNEIVSNLKTDFLLFKGEMRRRVDNQVENLDFFNELACMPQLEQAQVYINQLDKLVNEEVPIQMQYAENYLQNQVDLATIEVEKNAAKVFSEIKDSSKEMLRGIIREAAAEMGGYINPEIPVEYLTYLKDPKKIPEELVKNLAEQNSDLKDQLDKIENQYNDLVFIGKEAEKQWNEIKSIQPKQFFDGLTAKILGSIDLAEILGLDFEMPRLNQLPEKVIYNFNTNKIQNLDVGIISFYANNQGKKSTLQIYMEKSLTNSNYHSFTRLANFTIAANVAGADVLTIFFNKFEVSSSHSRSKKTEVKIEDIAFGGPLDFLGKLAEAFQIPGTGLRVVPTLSNINIGYSFELPNIETPSFNLMNLKFDAGLNIPLPTQDEIKPLTATFGINRSEDKFLVSVGIFGGRGHFILKTTPDKLQSVDAAIEFGGYFGINLGIASGYVFLFAGIRIKYSGKGKIYFAGYLICGGGVTVFGFISVSVTFFLALEYQRYRGQATLYGTASVRYSVKIGFFKKSFTLSYSKRITGSKGKRIKPDQEVTYLINRNEEEVLYAYNGKGIMISSDSVIEEELDEIIEDKKDFQSIYTKEIWSEYVSSFSFNYGKKY</sequence>
<feature type="transmembrane region" description="Helical" evidence="1">
    <location>
        <begin position="1287"/>
        <end position="1313"/>
    </location>
</feature>
<comment type="caution">
    <text evidence="2">The sequence shown here is derived from an EMBL/GenBank/DDBJ whole genome shotgun (WGS) entry which is preliminary data.</text>
</comment>
<evidence type="ECO:0000313" key="2">
    <source>
        <dbReference type="EMBL" id="MCX2744119.1"/>
    </source>
</evidence>
<accession>A0ABT3RQR3</accession>
<name>A0ABT3RQR3_9BACT</name>
<keyword evidence="1" id="KW-1133">Transmembrane helix</keyword>
<proteinExistence type="predicted"/>
<keyword evidence="3" id="KW-1185">Reference proteome</keyword>
<evidence type="ECO:0000256" key="1">
    <source>
        <dbReference type="SAM" id="Phobius"/>
    </source>
</evidence>
<dbReference type="EMBL" id="JAPFQN010000005">
    <property type="protein sequence ID" value="MCX2744119.1"/>
    <property type="molecule type" value="Genomic_DNA"/>
</dbReference>
<keyword evidence="1" id="KW-0472">Membrane</keyword>
<keyword evidence="1" id="KW-0812">Transmembrane</keyword>
<gene>
    <name evidence="2" type="ORF">OO013_09595</name>
</gene>
<protein>
    <submittedName>
        <fullName evidence="2">Uncharacterized protein</fullName>
    </submittedName>
</protein>
<organism evidence="2 3">
    <name type="scientific">Mangrovivirga halotolerans</name>
    <dbReference type="NCBI Taxonomy" id="2993936"/>
    <lineage>
        <taxon>Bacteria</taxon>
        <taxon>Pseudomonadati</taxon>
        <taxon>Bacteroidota</taxon>
        <taxon>Cytophagia</taxon>
        <taxon>Cytophagales</taxon>
        <taxon>Mangrovivirgaceae</taxon>
        <taxon>Mangrovivirga</taxon>
    </lineage>
</organism>
<dbReference type="Proteomes" id="UP001209885">
    <property type="component" value="Unassembled WGS sequence"/>
</dbReference>
<feature type="transmembrane region" description="Helical" evidence="1">
    <location>
        <begin position="1254"/>
        <end position="1275"/>
    </location>
</feature>
<dbReference type="RefSeq" id="WP_266056585.1">
    <property type="nucleotide sequence ID" value="NZ_JAPFQN010000005.1"/>
</dbReference>
<evidence type="ECO:0000313" key="3">
    <source>
        <dbReference type="Proteomes" id="UP001209885"/>
    </source>
</evidence>
<reference evidence="2 3" key="1">
    <citation type="submission" date="2022-11" db="EMBL/GenBank/DDBJ databases">
        <title>The characterization of three novel Bacteroidetes species and genomic analysis of their roles in tidal elemental geochemical cycles.</title>
        <authorList>
            <person name="Ma K."/>
        </authorList>
    </citation>
    <scope>NUCLEOTIDE SEQUENCE [LARGE SCALE GENOMIC DNA]</scope>
    <source>
        <strain evidence="2 3">M17</strain>
    </source>
</reference>